<reference evidence="1 2" key="1">
    <citation type="journal article" date="1999" name="Proc. Jpn. Acad.">
        <title>Determination of the complete genomic DNA sequence of Thermoplasma volvanium GSS1.</title>
        <authorList>
            <person name="Kawashima T."/>
            <person name="Yamamoto Y."/>
            <person name="Aramaki H."/>
            <person name="Nunoshiba T."/>
            <person name="Kawamoto T."/>
            <person name="Watanabe K."/>
            <person name="Yamazaki M."/>
            <person name="Kanehori K."/>
            <person name="Amano N."/>
            <person name="Ohya Y."/>
            <person name="Makino K."/>
            <person name="Suzuki M."/>
        </authorList>
    </citation>
    <scope>NUCLEOTIDE SEQUENCE [LARGE SCALE GENOMIC DNA]</scope>
    <source>
        <strain evidence="2">ATCC 51530 / DSM 4299 / JCM 9571 / NBRC 15438 / GSS1</strain>
    </source>
</reference>
<reference evidence="1 2" key="2">
    <citation type="journal article" date="2000" name="Proc. Natl. Acad. Sci. U.S.A.">
        <title>Archaeal adaptation to higher temperatures revealed by genomic sequence of Thermoplasma volcanium.</title>
        <authorList>
            <person name="Kawashima T."/>
            <person name="Amano N."/>
            <person name="Koike H."/>
            <person name="Makino S."/>
            <person name="Higuchi S."/>
            <person name="Kawashima-Ohya Y."/>
            <person name="Watanabe K."/>
            <person name="Yamazaki M."/>
            <person name="Kanehori K."/>
            <person name="Kawamoto T."/>
            <person name="Nunoshiba T."/>
            <person name="Yamamoto Y."/>
            <person name="Aramaki H."/>
            <person name="Makino K."/>
            <person name="Suzuki M."/>
        </authorList>
    </citation>
    <scope>NUCLEOTIDE SEQUENCE [LARGE SCALE GENOMIC DNA]</scope>
    <source>
        <strain evidence="2">ATCC 51530 / DSM 4299 / JCM 9571 / NBRC 15438 / GSS1</strain>
    </source>
</reference>
<dbReference type="PhylomeDB" id="Q97C77"/>
<dbReference type="PaxDb" id="273116-14324440"/>
<evidence type="ECO:0008006" key="3">
    <source>
        <dbReference type="Google" id="ProtNLM"/>
    </source>
</evidence>
<dbReference type="InterPro" id="IPR038594">
    <property type="entry name" value="SepF-like_sf"/>
</dbReference>
<organism evidence="1 2">
    <name type="scientific">Thermoplasma volcanium (strain ATCC 51530 / DSM 4299 / JCM 9571 / NBRC 15438 / GSS1)</name>
    <dbReference type="NCBI Taxonomy" id="273116"/>
    <lineage>
        <taxon>Archaea</taxon>
        <taxon>Methanobacteriati</taxon>
        <taxon>Thermoplasmatota</taxon>
        <taxon>Thermoplasmata</taxon>
        <taxon>Thermoplasmatales</taxon>
        <taxon>Thermoplasmataceae</taxon>
        <taxon>Thermoplasma</taxon>
    </lineage>
</organism>
<proteinExistence type="predicted"/>
<dbReference type="eggNOG" id="arCOG02263">
    <property type="taxonomic scope" value="Archaea"/>
</dbReference>
<dbReference type="AlphaFoldDB" id="Q97C77"/>
<dbReference type="STRING" id="273116.gene:9380997"/>
<name>Q97C77_THEVO</name>
<evidence type="ECO:0000313" key="1">
    <source>
        <dbReference type="EMBL" id="BAB59368.1"/>
    </source>
</evidence>
<dbReference type="InterPro" id="IPR007561">
    <property type="entry name" value="Cell_div_SepF/SepF-rel"/>
</dbReference>
<dbReference type="EMBL" id="BA000011">
    <property type="protein sequence ID" value="BAB59368.1"/>
    <property type="molecule type" value="Genomic_DNA"/>
</dbReference>
<dbReference type="PIRSF" id="PIRSF019313">
    <property type="entry name" value="UCP019313"/>
    <property type="match status" value="1"/>
</dbReference>
<dbReference type="HOGENOM" id="CLU_131897_1_0_2"/>
<evidence type="ECO:0000313" key="2">
    <source>
        <dbReference type="Proteomes" id="UP000001017"/>
    </source>
</evidence>
<sequence length="138" mass="15863">MSSKAHHWKRLNIDIRSIIMLFKRKQDQKKTDAKVKYIDLVRFPPDESSEDHKIVKVAEVYSYEDLLETVKYPYSGNILIVDISGVSDEMASRRIMEKCATIGKEINGDVARVSKNMIMITPNGIKIDREKFRGSMGL</sequence>
<dbReference type="InterPro" id="IPR012426">
    <property type="entry name" value="SepF_arc"/>
</dbReference>
<dbReference type="Proteomes" id="UP000001017">
    <property type="component" value="Chromosome"/>
</dbReference>
<gene>
    <name evidence="1" type="ORF">TVG0233939</name>
</gene>
<dbReference type="KEGG" id="tvo:TVG0233939"/>
<dbReference type="Gene3D" id="3.30.110.150">
    <property type="entry name" value="SepF-like protein"/>
    <property type="match status" value="1"/>
</dbReference>
<accession>Q97C77</accession>
<keyword evidence="2" id="KW-1185">Reference proteome</keyword>
<dbReference type="Pfam" id="PF04472">
    <property type="entry name" value="SepF"/>
    <property type="match status" value="1"/>
</dbReference>
<protein>
    <recommendedName>
        <fullName evidence="3">Cell division protein SepF</fullName>
    </recommendedName>
</protein>